<keyword evidence="5 7" id="KW-1133">Transmembrane helix</keyword>
<name>A0A2U2MYK5_9GAMM</name>
<feature type="transmembrane region" description="Helical" evidence="7">
    <location>
        <begin position="222"/>
        <end position="243"/>
    </location>
</feature>
<evidence type="ECO:0000256" key="5">
    <source>
        <dbReference type="ARBA" id="ARBA00022989"/>
    </source>
</evidence>
<dbReference type="InterPro" id="IPR035906">
    <property type="entry name" value="MetI-like_sf"/>
</dbReference>
<dbReference type="Gene3D" id="1.10.3720.10">
    <property type="entry name" value="MetI-like"/>
    <property type="match status" value="1"/>
</dbReference>
<dbReference type="GO" id="GO:0005886">
    <property type="term" value="C:plasma membrane"/>
    <property type="evidence" value="ECO:0007669"/>
    <property type="project" value="UniProtKB-SubCell"/>
</dbReference>
<keyword evidence="2 7" id="KW-0813">Transport</keyword>
<dbReference type="GO" id="GO:0010438">
    <property type="term" value="P:cellular response to sulfur starvation"/>
    <property type="evidence" value="ECO:0007669"/>
    <property type="project" value="TreeGrafter"/>
</dbReference>
<dbReference type="Pfam" id="PF00528">
    <property type="entry name" value="BPD_transp_1"/>
    <property type="match status" value="1"/>
</dbReference>
<dbReference type="SUPFAM" id="SSF161098">
    <property type="entry name" value="MetI-like"/>
    <property type="match status" value="1"/>
</dbReference>
<feature type="transmembrane region" description="Helical" evidence="7">
    <location>
        <begin position="40"/>
        <end position="61"/>
    </location>
</feature>
<dbReference type="InterPro" id="IPR000515">
    <property type="entry name" value="MetI-like"/>
</dbReference>
<proteinExistence type="inferred from homology"/>
<feature type="domain" description="ABC transmembrane type-1" evidence="8">
    <location>
        <begin position="93"/>
        <end position="273"/>
    </location>
</feature>
<keyword evidence="6 7" id="KW-0472">Membrane</keyword>
<keyword evidence="3" id="KW-1003">Cell membrane</keyword>
<protein>
    <submittedName>
        <fullName evidence="9">Taurine ABC transporter permease</fullName>
    </submittedName>
</protein>
<comment type="subcellular location">
    <subcellularLocation>
        <location evidence="1 7">Cell membrane</location>
        <topology evidence="1 7">Multi-pass membrane protein</topology>
    </subcellularLocation>
</comment>
<organism evidence="9 10">
    <name type="scientific">Sediminicurvatus halobius</name>
    <dbReference type="NCBI Taxonomy" id="2182432"/>
    <lineage>
        <taxon>Bacteria</taxon>
        <taxon>Pseudomonadati</taxon>
        <taxon>Pseudomonadota</taxon>
        <taxon>Gammaproteobacteria</taxon>
        <taxon>Chromatiales</taxon>
        <taxon>Ectothiorhodospiraceae</taxon>
        <taxon>Sediminicurvatus</taxon>
    </lineage>
</organism>
<evidence type="ECO:0000313" key="9">
    <source>
        <dbReference type="EMBL" id="PWG61887.1"/>
    </source>
</evidence>
<dbReference type="OrthoDB" id="8138334at2"/>
<keyword evidence="10" id="KW-1185">Reference proteome</keyword>
<dbReference type="CDD" id="cd06261">
    <property type="entry name" value="TM_PBP2"/>
    <property type="match status" value="1"/>
</dbReference>
<evidence type="ECO:0000256" key="7">
    <source>
        <dbReference type="RuleBase" id="RU363032"/>
    </source>
</evidence>
<sequence>MKPAVSDTIRRMTGLAGNGTRRNGGPAVYGELGAGESRAVSVWSALIILALWWIVTNAGLIRPLFLPSPEAVIAQAVSISTEGYQGSTLFGHTLESLRRVFGAFALACVTAIPLGIGMGVNRLVRGILDPPIEFYRPVPPLAYLPLMIVWFGIGETSKVLLIFLGIFAPLALAARAGVRSSSIEQIHVAYSFGASRWQVLRHVVFKSALPEILTGMRISIGFGWTVLVAAEMVAARSGLGFMVLTAAEFLRTSIVILGIIVIGCIAYAFDLVMRSIERRLVPWKGRV</sequence>
<comment type="caution">
    <text evidence="9">The sequence shown here is derived from an EMBL/GenBank/DDBJ whole genome shotgun (WGS) entry which is preliminary data.</text>
</comment>
<feature type="transmembrane region" description="Helical" evidence="7">
    <location>
        <begin position="134"/>
        <end position="153"/>
    </location>
</feature>
<evidence type="ECO:0000313" key="10">
    <source>
        <dbReference type="Proteomes" id="UP000245474"/>
    </source>
</evidence>
<feature type="transmembrane region" description="Helical" evidence="7">
    <location>
        <begin position="249"/>
        <end position="269"/>
    </location>
</feature>
<dbReference type="Proteomes" id="UP000245474">
    <property type="component" value="Unassembled WGS sequence"/>
</dbReference>
<gene>
    <name evidence="9" type="ORF">DEM34_14245</name>
</gene>
<accession>A0A2U2MYK5</accession>
<keyword evidence="4 7" id="KW-0812">Transmembrane</keyword>
<feature type="transmembrane region" description="Helical" evidence="7">
    <location>
        <begin position="159"/>
        <end position="178"/>
    </location>
</feature>
<evidence type="ECO:0000256" key="1">
    <source>
        <dbReference type="ARBA" id="ARBA00004651"/>
    </source>
</evidence>
<comment type="similarity">
    <text evidence="7">Belongs to the binding-protein-dependent transport system permease family.</text>
</comment>
<feature type="transmembrane region" description="Helical" evidence="7">
    <location>
        <begin position="100"/>
        <end position="122"/>
    </location>
</feature>
<dbReference type="AlphaFoldDB" id="A0A2U2MYK5"/>
<evidence type="ECO:0000256" key="3">
    <source>
        <dbReference type="ARBA" id="ARBA00022475"/>
    </source>
</evidence>
<dbReference type="GO" id="GO:0042918">
    <property type="term" value="P:alkanesulfonate transmembrane transport"/>
    <property type="evidence" value="ECO:0007669"/>
    <property type="project" value="UniProtKB-ARBA"/>
</dbReference>
<dbReference type="EMBL" id="QFFI01000025">
    <property type="protein sequence ID" value="PWG61887.1"/>
    <property type="molecule type" value="Genomic_DNA"/>
</dbReference>
<evidence type="ECO:0000256" key="2">
    <source>
        <dbReference type="ARBA" id="ARBA00022448"/>
    </source>
</evidence>
<evidence type="ECO:0000256" key="6">
    <source>
        <dbReference type="ARBA" id="ARBA00023136"/>
    </source>
</evidence>
<evidence type="ECO:0000259" key="8">
    <source>
        <dbReference type="PROSITE" id="PS50928"/>
    </source>
</evidence>
<evidence type="ECO:0000256" key="4">
    <source>
        <dbReference type="ARBA" id="ARBA00022692"/>
    </source>
</evidence>
<dbReference type="PANTHER" id="PTHR30151">
    <property type="entry name" value="ALKANE SULFONATE ABC TRANSPORTER-RELATED, MEMBRANE SUBUNIT"/>
    <property type="match status" value="1"/>
</dbReference>
<dbReference type="PROSITE" id="PS50928">
    <property type="entry name" value="ABC_TM1"/>
    <property type="match status" value="1"/>
</dbReference>
<dbReference type="PANTHER" id="PTHR30151:SF25">
    <property type="entry name" value="TAURINE TRANSPORT SYSTEM PERMEASE PROTEIN TAUC"/>
    <property type="match status" value="1"/>
</dbReference>
<dbReference type="FunFam" id="1.10.3720.10:FF:000003">
    <property type="entry name" value="Aliphatic sulfonate ABC transporter permease"/>
    <property type="match status" value="1"/>
</dbReference>
<reference evidence="9 10" key="1">
    <citation type="submission" date="2018-05" db="EMBL/GenBank/DDBJ databases">
        <title>Spiribacter halobius sp. nov., a moderately halophilic bacterium isolated from marine solar saltern.</title>
        <authorList>
            <person name="Zheng W.-S."/>
            <person name="Lu D.-C."/>
            <person name="Du Z.-J."/>
        </authorList>
    </citation>
    <scope>NUCLEOTIDE SEQUENCE [LARGE SCALE GENOMIC DNA]</scope>
    <source>
        <strain evidence="9 10">E85</strain>
    </source>
</reference>